<evidence type="ECO:0000313" key="2">
    <source>
        <dbReference type="Proteomes" id="UP001500653"/>
    </source>
</evidence>
<sequence length="93" mass="10648">MVNVPSRDEVRKAIVDLLEGRRSREDVDDWAAPWATLDDLPEIDDELVWDTLGWLFGCAMPDPSRPHNNGYLFGEVDFRAWLEEFDAAVARGE</sequence>
<evidence type="ECO:0000313" key="1">
    <source>
        <dbReference type="EMBL" id="GAA1228182.1"/>
    </source>
</evidence>
<name>A0ABN1VZ46_9PSEU</name>
<comment type="caution">
    <text evidence="1">The sequence shown here is derived from an EMBL/GenBank/DDBJ whole genome shotgun (WGS) entry which is preliminary data.</text>
</comment>
<protein>
    <submittedName>
        <fullName evidence="1">Uncharacterized protein</fullName>
    </submittedName>
</protein>
<dbReference type="Proteomes" id="UP001500653">
    <property type="component" value="Unassembled WGS sequence"/>
</dbReference>
<accession>A0ABN1VZ46</accession>
<gene>
    <name evidence="1" type="ORF">GCM10009676_08120</name>
</gene>
<proteinExistence type="predicted"/>
<keyword evidence="2" id="KW-1185">Reference proteome</keyword>
<organism evidence="1 2">
    <name type="scientific">Prauserella halophila</name>
    <dbReference type="NCBI Taxonomy" id="185641"/>
    <lineage>
        <taxon>Bacteria</taxon>
        <taxon>Bacillati</taxon>
        <taxon>Actinomycetota</taxon>
        <taxon>Actinomycetes</taxon>
        <taxon>Pseudonocardiales</taxon>
        <taxon>Pseudonocardiaceae</taxon>
        <taxon>Prauserella</taxon>
    </lineage>
</organism>
<dbReference type="EMBL" id="BAAALN010000003">
    <property type="protein sequence ID" value="GAA1228182.1"/>
    <property type="molecule type" value="Genomic_DNA"/>
</dbReference>
<reference evidence="1 2" key="1">
    <citation type="journal article" date="2019" name="Int. J. Syst. Evol. Microbiol.">
        <title>The Global Catalogue of Microorganisms (GCM) 10K type strain sequencing project: providing services to taxonomists for standard genome sequencing and annotation.</title>
        <authorList>
            <consortium name="The Broad Institute Genomics Platform"/>
            <consortium name="The Broad Institute Genome Sequencing Center for Infectious Disease"/>
            <person name="Wu L."/>
            <person name="Ma J."/>
        </authorList>
    </citation>
    <scope>NUCLEOTIDE SEQUENCE [LARGE SCALE GENOMIC DNA]</scope>
    <source>
        <strain evidence="1 2">JCM 13023</strain>
    </source>
</reference>